<protein>
    <submittedName>
        <fullName evidence="9">MFS transporter</fullName>
    </submittedName>
</protein>
<evidence type="ECO:0000256" key="5">
    <source>
        <dbReference type="ARBA" id="ARBA00022989"/>
    </source>
</evidence>
<evidence type="ECO:0000256" key="2">
    <source>
        <dbReference type="ARBA" id="ARBA00008335"/>
    </source>
</evidence>
<dbReference type="PROSITE" id="PS50850">
    <property type="entry name" value="MFS"/>
    <property type="match status" value="1"/>
</dbReference>
<evidence type="ECO:0000256" key="3">
    <source>
        <dbReference type="ARBA" id="ARBA00022448"/>
    </source>
</evidence>
<evidence type="ECO:0000256" key="1">
    <source>
        <dbReference type="ARBA" id="ARBA00004651"/>
    </source>
</evidence>
<feature type="transmembrane region" description="Helical" evidence="7">
    <location>
        <begin position="312"/>
        <end position="336"/>
    </location>
</feature>
<comment type="similarity">
    <text evidence="2">Belongs to the major facilitator superfamily.</text>
</comment>
<feature type="transmembrane region" description="Helical" evidence="7">
    <location>
        <begin position="223"/>
        <end position="242"/>
    </location>
</feature>
<feature type="transmembrane region" description="Helical" evidence="7">
    <location>
        <begin position="277"/>
        <end position="300"/>
    </location>
</feature>
<dbReference type="SUPFAM" id="SSF103473">
    <property type="entry name" value="MFS general substrate transporter"/>
    <property type="match status" value="1"/>
</dbReference>
<feature type="transmembrane region" description="Helical" evidence="7">
    <location>
        <begin position="254"/>
        <end position="271"/>
    </location>
</feature>
<dbReference type="PANTHER" id="PTHR23514:SF3">
    <property type="entry name" value="BYPASS OF STOP CODON PROTEIN 6"/>
    <property type="match status" value="1"/>
</dbReference>
<feature type="transmembrane region" description="Helical" evidence="7">
    <location>
        <begin position="342"/>
        <end position="362"/>
    </location>
</feature>
<feature type="transmembrane region" description="Helical" evidence="7">
    <location>
        <begin position="146"/>
        <end position="167"/>
    </location>
</feature>
<evidence type="ECO:0000256" key="4">
    <source>
        <dbReference type="ARBA" id="ARBA00022692"/>
    </source>
</evidence>
<dbReference type="RefSeq" id="WP_275577035.1">
    <property type="nucleotide sequence ID" value="NZ_JAFBCM010000001.1"/>
</dbReference>
<name>A0ABV7Y9F1_9ACTN</name>
<dbReference type="EMBL" id="JBHRZH010000009">
    <property type="protein sequence ID" value="MFC3761482.1"/>
    <property type="molecule type" value="Genomic_DNA"/>
</dbReference>
<keyword evidence="4 7" id="KW-0812">Transmembrane</keyword>
<accession>A0ABV7Y9F1</accession>
<dbReference type="PANTHER" id="PTHR23514">
    <property type="entry name" value="BYPASS OF STOP CODON PROTEIN 6"/>
    <property type="match status" value="1"/>
</dbReference>
<evidence type="ECO:0000313" key="9">
    <source>
        <dbReference type="EMBL" id="MFC3761482.1"/>
    </source>
</evidence>
<dbReference type="InterPro" id="IPR051788">
    <property type="entry name" value="MFS_Transporter"/>
</dbReference>
<organism evidence="9 10">
    <name type="scientific">Tenggerimyces flavus</name>
    <dbReference type="NCBI Taxonomy" id="1708749"/>
    <lineage>
        <taxon>Bacteria</taxon>
        <taxon>Bacillati</taxon>
        <taxon>Actinomycetota</taxon>
        <taxon>Actinomycetes</taxon>
        <taxon>Propionibacteriales</taxon>
        <taxon>Nocardioidaceae</taxon>
        <taxon>Tenggerimyces</taxon>
    </lineage>
</organism>
<feature type="domain" description="Major facilitator superfamily (MFS) profile" evidence="8">
    <location>
        <begin position="1"/>
        <end position="365"/>
    </location>
</feature>
<gene>
    <name evidence="9" type="ORF">ACFOUW_11585</name>
</gene>
<sequence length="365" mass="37979">MAYISISMPDNVGGVAWPSVRLDVDQPLGALGLFVPFGVTGYILSASATGFLLARMSVGRLLTWMTAVSALGLAVYALAGEFWILLVCAFVSGITSGAIDSGLNVYAAKRFSARHITWMHAFFCVGAMLGPALFVALLGAGVTWRWTYAGLAAMQGVLAVAFGFTARRWAHAEPEPRKAGPLPGARKLWPSLATFALQTGVENGTGIWAFVYLTEGRGMATQPAGLTVSAFWAMMLLGRIVVGQLADRVGPRRILTYGALGTLLGAALLAVPGPAWLGSVGVAVIGFASAPMFPLLTLTTKDRVGAAHADRVIGLQFATSGAAGAVIPGATIGLLVSGFGPIAIGPFLAALAVVLCLVFWRLMRQ</sequence>
<feature type="transmembrane region" description="Helical" evidence="7">
    <location>
        <begin position="118"/>
        <end position="140"/>
    </location>
</feature>
<feature type="transmembrane region" description="Helical" evidence="7">
    <location>
        <begin position="61"/>
        <end position="78"/>
    </location>
</feature>
<proteinExistence type="inferred from homology"/>
<keyword evidence="6 7" id="KW-0472">Membrane</keyword>
<evidence type="ECO:0000259" key="8">
    <source>
        <dbReference type="PROSITE" id="PS50850"/>
    </source>
</evidence>
<feature type="transmembrane region" description="Helical" evidence="7">
    <location>
        <begin position="28"/>
        <end position="54"/>
    </location>
</feature>
<dbReference type="Gene3D" id="1.20.1250.20">
    <property type="entry name" value="MFS general substrate transporter like domains"/>
    <property type="match status" value="2"/>
</dbReference>
<comment type="caution">
    <text evidence="9">The sequence shown here is derived from an EMBL/GenBank/DDBJ whole genome shotgun (WGS) entry which is preliminary data.</text>
</comment>
<feature type="transmembrane region" description="Helical" evidence="7">
    <location>
        <begin position="188"/>
        <end position="211"/>
    </location>
</feature>
<comment type="subcellular location">
    <subcellularLocation>
        <location evidence="1">Cell membrane</location>
        <topology evidence="1">Multi-pass membrane protein</topology>
    </subcellularLocation>
</comment>
<keyword evidence="10" id="KW-1185">Reference proteome</keyword>
<evidence type="ECO:0000313" key="10">
    <source>
        <dbReference type="Proteomes" id="UP001595699"/>
    </source>
</evidence>
<keyword evidence="3" id="KW-0813">Transport</keyword>
<evidence type="ECO:0000256" key="6">
    <source>
        <dbReference type="ARBA" id="ARBA00023136"/>
    </source>
</evidence>
<dbReference type="InterPro" id="IPR036259">
    <property type="entry name" value="MFS_trans_sf"/>
</dbReference>
<reference evidence="10" key="1">
    <citation type="journal article" date="2019" name="Int. J. Syst. Evol. Microbiol.">
        <title>The Global Catalogue of Microorganisms (GCM) 10K type strain sequencing project: providing services to taxonomists for standard genome sequencing and annotation.</title>
        <authorList>
            <consortium name="The Broad Institute Genomics Platform"/>
            <consortium name="The Broad Institute Genome Sequencing Center for Infectious Disease"/>
            <person name="Wu L."/>
            <person name="Ma J."/>
        </authorList>
    </citation>
    <scope>NUCLEOTIDE SEQUENCE [LARGE SCALE GENOMIC DNA]</scope>
    <source>
        <strain evidence="10">CGMCC 4.7241</strain>
    </source>
</reference>
<evidence type="ECO:0000256" key="7">
    <source>
        <dbReference type="SAM" id="Phobius"/>
    </source>
</evidence>
<dbReference type="InterPro" id="IPR011701">
    <property type="entry name" value="MFS"/>
</dbReference>
<dbReference type="Pfam" id="PF07690">
    <property type="entry name" value="MFS_1"/>
    <property type="match status" value="1"/>
</dbReference>
<dbReference type="Proteomes" id="UP001595699">
    <property type="component" value="Unassembled WGS sequence"/>
</dbReference>
<feature type="transmembrane region" description="Helical" evidence="7">
    <location>
        <begin position="84"/>
        <end position="106"/>
    </location>
</feature>
<keyword evidence="5 7" id="KW-1133">Transmembrane helix</keyword>
<dbReference type="InterPro" id="IPR020846">
    <property type="entry name" value="MFS_dom"/>
</dbReference>